<dbReference type="Proteomes" id="UP001057841">
    <property type="component" value="Segment"/>
</dbReference>
<dbReference type="EMBL" id="OP018999">
    <property type="protein sequence ID" value="UVD33102.1"/>
    <property type="molecule type" value="Genomic_DNA"/>
</dbReference>
<reference evidence="1" key="1">
    <citation type="submission" date="2022-07" db="EMBL/GenBank/DDBJ databases">
        <authorList>
            <person name="Chaudhary N."/>
        </authorList>
    </citation>
    <scope>NUCLEOTIDE SEQUENCE</scope>
</reference>
<organism evidence="1 2">
    <name type="scientific">Escherichia phage NTNC80A</name>
    <dbReference type="NCBI Taxonomy" id="2970325"/>
    <lineage>
        <taxon>Viruses</taxon>
        <taxon>Duplodnaviria</taxon>
        <taxon>Heunggongvirae</taxon>
        <taxon>Uroviricota</taxon>
        <taxon>Caudoviricetes</taxon>
        <taxon>Autographivirales</taxon>
        <taxon>Autosignataviridae</taxon>
        <taxon>Molineuxvirinae</taxon>
        <taxon>Rodentiumvirus</taxon>
        <taxon>Rodentiumvirus NTNC80A</taxon>
    </lineage>
</organism>
<name>A0A976XLY1_9CAUD</name>
<evidence type="ECO:0000313" key="2">
    <source>
        <dbReference type="Proteomes" id="UP001057841"/>
    </source>
</evidence>
<evidence type="ECO:0000313" key="1">
    <source>
        <dbReference type="EMBL" id="UVD33102.1"/>
    </source>
</evidence>
<accession>A0A976XLY1</accession>
<protein>
    <submittedName>
        <fullName evidence="1">Uncharacterized protein</fullName>
    </submittedName>
</protein>
<proteinExistence type="predicted"/>
<keyword evidence="2" id="KW-1185">Reference proteome</keyword>
<sequence length="225" mass="24249">MLGVTGQRRASHKSKVAAEVAPLVDLNSIKDIQSYLNQRYLSGKQEGYAVLAKVDGGYSLYVASGSKVSDKWVLMKQGVSEDSSSLELVDVINTNVESLSDTVEVNVTKERTVCVQTPMIDLAGTVVYRQALTANLNITINENGSPGDTVKLKVSIPDLPGTSGGSYYTLDNVLCTAYSENDPVTVNIDVDAANTSSITVSLRKETATDIKLSFLFIWSMPMEVV</sequence>